<keyword evidence="2" id="KW-0472">Membrane</keyword>
<evidence type="ECO:0000256" key="1">
    <source>
        <dbReference type="SAM" id="MobiDB-lite"/>
    </source>
</evidence>
<gene>
    <name evidence="3" type="ORF">N177_4025</name>
</gene>
<feature type="region of interest" description="Disordered" evidence="1">
    <location>
        <begin position="267"/>
        <end position="499"/>
    </location>
</feature>
<feature type="compositionally biased region" description="Low complexity" evidence="1">
    <location>
        <begin position="327"/>
        <end position="337"/>
    </location>
</feature>
<keyword evidence="2" id="KW-0812">Transmembrane</keyword>
<evidence type="ECO:0000313" key="3">
    <source>
        <dbReference type="EMBL" id="ESR22888.1"/>
    </source>
</evidence>
<dbReference type="RefSeq" id="WP_023434134.1">
    <property type="nucleotide sequence ID" value="NZ_AWXZ01000040.1"/>
</dbReference>
<feature type="transmembrane region" description="Helical" evidence="2">
    <location>
        <begin position="183"/>
        <end position="205"/>
    </location>
</feature>
<feature type="compositionally biased region" description="Basic and acidic residues" evidence="1">
    <location>
        <begin position="419"/>
        <end position="434"/>
    </location>
</feature>
<feature type="compositionally biased region" description="Basic and acidic residues" evidence="1">
    <location>
        <begin position="445"/>
        <end position="456"/>
    </location>
</feature>
<keyword evidence="4" id="KW-1185">Reference proteome</keyword>
<protein>
    <submittedName>
        <fullName evidence="3">Uncharacterized protein</fullName>
    </submittedName>
</protein>
<feature type="transmembrane region" description="Helical" evidence="2">
    <location>
        <begin position="148"/>
        <end position="171"/>
    </location>
</feature>
<organism evidence="3 4">
    <name type="scientific">Lutibaculum baratangense AMV1</name>
    <dbReference type="NCBI Taxonomy" id="631454"/>
    <lineage>
        <taxon>Bacteria</taxon>
        <taxon>Pseudomonadati</taxon>
        <taxon>Pseudomonadota</taxon>
        <taxon>Alphaproteobacteria</taxon>
        <taxon>Hyphomicrobiales</taxon>
        <taxon>Tepidamorphaceae</taxon>
        <taxon>Lutibaculum</taxon>
    </lineage>
</organism>
<dbReference type="eggNOG" id="COG3152">
    <property type="taxonomic scope" value="Bacteria"/>
</dbReference>
<dbReference type="STRING" id="631454.N177_4025"/>
<proteinExistence type="predicted"/>
<dbReference type="EMBL" id="AWXZ01000040">
    <property type="protein sequence ID" value="ESR22888.1"/>
    <property type="molecule type" value="Genomic_DNA"/>
</dbReference>
<sequence length="499" mass="52896">MRGSVLGYDAGAGVSVVRGEDGRRYAFAPTAWREQRPPRKGDLVDFEPAGARAEMVFLLTPPKDKERAGPDQGSLLARASRQPTVRALLDRPVILAALLVLLAGLAGVYRMGDESVSLYQVPDVIAGFARAFDALGADAGRGADGTVLALRALAVVLLALYAVPLAAAGALWRELSGRPSGAWGRYGGLAAMVLPFLLPLIVIVATRLTLPEVDRTGLRLGGGGIAVPPEAFDVLQFYGMGTFLLLFAGLGLWASATGRFNPLAEPRPAAAAGGAPVLRDGPASFGPPSVRKQSETEEASEMVLPSALQRRQQSARMVRDEAEPEEAPVAPAATPARPEARARHEPAPAPPHEPAPAPERASGRDALPSAEEAYSFDEQPKTAAPVEPEDARSFAEEMEDPTLRRYVPSQSYGSQEAEEPSRRAPVQDRRRGQSDDLDELALLADDLRSALEEEMGRGGFGAGSRPVPPAREGERRPRPNPPQRPGRRQGEPGADGEGG</sequence>
<accession>V4T8L9</accession>
<comment type="caution">
    <text evidence="3">The sequence shown here is derived from an EMBL/GenBank/DDBJ whole genome shotgun (WGS) entry which is preliminary data.</text>
</comment>
<dbReference type="AlphaFoldDB" id="V4T8L9"/>
<dbReference type="Proteomes" id="UP000017819">
    <property type="component" value="Unassembled WGS sequence"/>
</dbReference>
<feature type="transmembrane region" description="Helical" evidence="2">
    <location>
        <begin position="237"/>
        <end position="256"/>
    </location>
</feature>
<evidence type="ECO:0000313" key="4">
    <source>
        <dbReference type="Proteomes" id="UP000017819"/>
    </source>
</evidence>
<keyword evidence="2" id="KW-1133">Transmembrane helix</keyword>
<evidence type="ECO:0000256" key="2">
    <source>
        <dbReference type="SAM" id="Phobius"/>
    </source>
</evidence>
<name>V4T8L9_9HYPH</name>
<feature type="compositionally biased region" description="Pro residues" evidence="1">
    <location>
        <begin position="347"/>
        <end position="357"/>
    </location>
</feature>
<dbReference type="OrthoDB" id="2004788at2"/>
<reference evidence="3 4" key="1">
    <citation type="journal article" date="2014" name="Genome Announc.">
        <title>Draft Genome Sequence of Lutibaculum baratangense Strain AMV1T, Isolated from a Mud Volcano in Andamans, India.</title>
        <authorList>
            <person name="Singh A."/>
            <person name="Sreenivas A."/>
            <person name="Sathyanarayana Reddy G."/>
            <person name="Pinnaka A.K."/>
            <person name="Shivaji S."/>
        </authorList>
    </citation>
    <scope>NUCLEOTIDE SEQUENCE [LARGE SCALE GENOMIC DNA]</scope>
    <source>
        <strain evidence="3 4">AMV1</strain>
    </source>
</reference>
<feature type="transmembrane region" description="Helical" evidence="2">
    <location>
        <begin position="88"/>
        <end position="109"/>
    </location>
</feature>